<sequence>MSSLIYIHGFNSSPESTKAKIIGNSLSVLGFDSDSYIVPNLAYEPDQAIASLVDCIETLKARGEEIYLIGSSLGGYYATYLAAKYQLKTVLINPAVKPYELLVDYLGSNKNIYTGDEYEITQDHMAQLKALDIDELASPEDVLLLVQTDDETLDYHQATDKFWQSPSVIEYGGNHSFDDFPTKLLLIKQFFQASPREALS</sequence>
<dbReference type="Gene3D" id="3.40.50.1820">
    <property type="entry name" value="alpha/beta hydrolase"/>
    <property type="match status" value="1"/>
</dbReference>
<comment type="caution">
    <text evidence="1">The sequence shown here is derived from an EMBL/GenBank/DDBJ whole genome shotgun (WGS) entry which is preliminary data.</text>
</comment>
<reference evidence="2" key="1">
    <citation type="journal article" date="2019" name="Int. J. Syst. Evol. Microbiol.">
        <title>The Global Catalogue of Microorganisms (GCM) 10K type strain sequencing project: providing services to taxonomists for standard genome sequencing and annotation.</title>
        <authorList>
            <consortium name="The Broad Institute Genomics Platform"/>
            <consortium name="The Broad Institute Genome Sequencing Center for Infectious Disease"/>
            <person name="Wu L."/>
            <person name="Ma J."/>
        </authorList>
    </citation>
    <scope>NUCLEOTIDE SEQUENCE [LARGE SCALE GENOMIC DNA]</scope>
    <source>
        <strain evidence="2">KCTC 52438</strain>
    </source>
</reference>
<protein>
    <submittedName>
        <fullName evidence="1">YqiA/YcfP family alpha/beta fold hydrolase</fullName>
    </submittedName>
</protein>
<dbReference type="GO" id="GO:0016787">
    <property type="term" value="F:hydrolase activity"/>
    <property type="evidence" value="ECO:0007669"/>
    <property type="project" value="UniProtKB-KW"/>
</dbReference>
<gene>
    <name evidence="1" type="ORF">ACFOEK_18870</name>
</gene>
<dbReference type="InterPro" id="IPR029058">
    <property type="entry name" value="AB_hydrolase_fold"/>
</dbReference>
<dbReference type="PANTHER" id="PTHR35602">
    <property type="entry name" value="ESTERASE YQIA-RELATED"/>
    <property type="match status" value="1"/>
</dbReference>
<keyword evidence="2" id="KW-1185">Reference proteome</keyword>
<dbReference type="Pfam" id="PF05728">
    <property type="entry name" value="UPF0227"/>
    <property type="match status" value="1"/>
</dbReference>
<keyword evidence="1" id="KW-0378">Hydrolase</keyword>
<proteinExistence type="predicted"/>
<evidence type="ECO:0000313" key="1">
    <source>
        <dbReference type="EMBL" id="MFC3153111.1"/>
    </source>
</evidence>
<accession>A0ABV7HKE3</accession>
<evidence type="ECO:0000313" key="2">
    <source>
        <dbReference type="Proteomes" id="UP001595476"/>
    </source>
</evidence>
<organism evidence="1 2">
    <name type="scientific">Litoribrevibacter euphylliae</name>
    <dbReference type="NCBI Taxonomy" id="1834034"/>
    <lineage>
        <taxon>Bacteria</taxon>
        <taxon>Pseudomonadati</taxon>
        <taxon>Pseudomonadota</taxon>
        <taxon>Gammaproteobacteria</taxon>
        <taxon>Oceanospirillales</taxon>
        <taxon>Oceanospirillaceae</taxon>
        <taxon>Litoribrevibacter</taxon>
    </lineage>
</organism>
<dbReference type="SUPFAM" id="SSF53474">
    <property type="entry name" value="alpha/beta-Hydrolases"/>
    <property type="match status" value="1"/>
</dbReference>
<dbReference type="PANTHER" id="PTHR35602:SF3">
    <property type="entry name" value="ESTERASE YQIA"/>
    <property type="match status" value="1"/>
</dbReference>
<name>A0ABV7HKE3_9GAMM</name>
<dbReference type="InterPro" id="IPR008886">
    <property type="entry name" value="UPF0227/Esterase_YqiA"/>
</dbReference>
<dbReference type="RefSeq" id="WP_386723026.1">
    <property type="nucleotide sequence ID" value="NZ_JBHRSZ010000007.1"/>
</dbReference>
<dbReference type="EMBL" id="JBHRSZ010000007">
    <property type="protein sequence ID" value="MFC3153111.1"/>
    <property type="molecule type" value="Genomic_DNA"/>
</dbReference>
<dbReference type="Proteomes" id="UP001595476">
    <property type="component" value="Unassembled WGS sequence"/>
</dbReference>